<accession>A0A239EFW4</accession>
<dbReference type="AlphaFoldDB" id="A0A239EFW4"/>
<evidence type="ECO:0000259" key="1">
    <source>
        <dbReference type="Pfam" id="PF09977"/>
    </source>
</evidence>
<protein>
    <submittedName>
        <fullName evidence="2">Uncharacterized membrane protein</fullName>
    </submittedName>
</protein>
<sequence length="541" mass="55534">MARAPLHMFGRDTRGGISIMAAFGLTMLIGSAALAVDVGSLYLERLKLQGIADAAALAAAGRPGEERAAAERIIAANCDCGIVIARFEAGTYNRDVAIPAEKRFTVGGTAPNAVRVVLTRDRPLYFGRFLTGRDDSIISAAATGARQGYAAFSLGSRVASVHDGVANAVLSALTGSKVDLSVMDYNALASADIDLLAFSEALRTELDADVLTFGQTLDTQVTLPQALSALASASDGEVATVLERIADGALPRTLIPSRAIDLGPRASSIRVDAANPVRVNAMSLLQTMLALGSANRQLDLSLASDLPGGSGIDVALLIGEPPANSPLIAVTDDQDVIVRTAQVRLKLGARVETPLAKVDLPVVAELGSAAARISSIDCGQNARDAVSLAVTTAPATLAIGAVDAGDFQNMQRPLAPKAARVLQLPLASVDARAELTLADLSEKPVDFSRDEIADGTVKTVESDGLVAAAATSLADDLELKVNLLGLGLNLGPLTATVGQAVGLAAPVLDGVLEGVTGALGLHLGEADARVNELRCGRARLV</sequence>
<dbReference type="Pfam" id="PF09977">
    <property type="entry name" value="Tad_C"/>
    <property type="match status" value="1"/>
</dbReference>
<dbReference type="InterPro" id="IPR018705">
    <property type="entry name" value="DUF2134_membrane"/>
</dbReference>
<proteinExistence type="predicted"/>
<reference evidence="2 3" key="1">
    <citation type="submission" date="2017-06" db="EMBL/GenBank/DDBJ databases">
        <authorList>
            <person name="Kim H.J."/>
            <person name="Triplett B.A."/>
        </authorList>
    </citation>
    <scope>NUCLEOTIDE SEQUENCE [LARGE SCALE GENOMIC DNA]</scope>
    <source>
        <strain evidence="2 3">DS15</strain>
    </source>
</reference>
<dbReference type="EMBL" id="FZPA01000001">
    <property type="protein sequence ID" value="SNS42792.1"/>
    <property type="molecule type" value="Genomic_DNA"/>
</dbReference>
<evidence type="ECO:0000313" key="3">
    <source>
        <dbReference type="Proteomes" id="UP000198339"/>
    </source>
</evidence>
<gene>
    <name evidence="2" type="ORF">SAMN06295955_101724</name>
</gene>
<evidence type="ECO:0000313" key="2">
    <source>
        <dbReference type="EMBL" id="SNS42792.1"/>
    </source>
</evidence>
<keyword evidence="3" id="KW-1185">Reference proteome</keyword>
<dbReference type="RefSeq" id="WP_089214560.1">
    <property type="nucleotide sequence ID" value="NZ_FZPA01000001.1"/>
</dbReference>
<feature type="domain" description="DUF2134" evidence="1">
    <location>
        <begin position="59"/>
        <end position="140"/>
    </location>
</feature>
<dbReference type="Proteomes" id="UP000198339">
    <property type="component" value="Unassembled WGS sequence"/>
</dbReference>
<organism evidence="2 3">
    <name type="scientific">Sphingopyxis indica</name>
    <dbReference type="NCBI Taxonomy" id="436663"/>
    <lineage>
        <taxon>Bacteria</taxon>
        <taxon>Pseudomonadati</taxon>
        <taxon>Pseudomonadota</taxon>
        <taxon>Alphaproteobacteria</taxon>
        <taxon>Sphingomonadales</taxon>
        <taxon>Sphingomonadaceae</taxon>
        <taxon>Sphingopyxis</taxon>
    </lineage>
</organism>
<name>A0A239EFW4_9SPHN</name>
<dbReference type="OrthoDB" id="7630116at2"/>